<sequence length="157" mass="18095">MQKDINIRTIENGEEYLVGELIVDCFNKYIATDYSTEGIKEFLKYVDGNRIRERVSNNYFMLIAMNRDRIVGTIEVKDFNHISLLFAGDGYKKIGIAHKLIDEAILKCQYYNKGIQCISANSAPCSIKFYNDLGFNSVEEEKTVHGIRFTLMELEVK</sequence>
<comment type="caution">
    <text evidence="1">The sequence shown here is derived from an EMBL/GenBank/DDBJ whole genome shotgun (WGS) entry which is preliminary data.</text>
</comment>
<dbReference type="Proteomes" id="UP001058074">
    <property type="component" value="Unassembled WGS sequence"/>
</dbReference>
<gene>
    <name evidence="1" type="ORF">rsdtw13_03440</name>
</gene>
<name>A0ACB5R7Z7_9CLOT</name>
<organism evidence="1 2">
    <name type="scientific">Inconstantimicrobium mannanitabidum</name>
    <dbReference type="NCBI Taxonomy" id="1604901"/>
    <lineage>
        <taxon>Bacteria</taxon>
        <taxon>Bacillati</taxon>
        <taxon>Bacillota</taxon>
        <taxon>Clostridia</taxon>
        <taxon>Eubacteriales</taxon>
        <taxon>Clostridiaceae</taxon>
        <taxon>Inconstantimicrobium</taxon>
    </lineage>
</organism>
<reference evidence="1" key="1">
    <citation type="journal article" date="2025" name="Int. J. Syst. Evol. Microbiol.">
        <title>Inconstantimicrobium mannanitabidum sp. nov., a novel member of the family Clostridiaceae isolated from anoxic soil under the treatment of reductive soil disinfestation.</title>
        <authorList>
            <person name="Ueki A."/>
            <person name="Tonouchi A."/>
            <person name="Honma S."/>
            <person name="Kaku N."/>
            <person name="Ueki K."/>
        </authorList>
    </citation>
    <scope>NUCLEOTIDE SEQUENCE</scope>
    <source>
        <strain evidence="1">TW13</strain>
    </source>
</reference>
<accession>A0ACB5R7Z7</accession>
<protein>
    <submittedName>
        <fullName evidence="1">Uncharacterized protein</fullName>
    </submittedName>
</protein>
<evidence type="ECO:0000313" key="2">
    <source>
        <dbReference type="Proteomes" id="UP001058074"/>
    </source>
</evidence>
<dbReference type="EMBL" id="BROD01000001">
    <property type="protein sequence ID" value="GKX65086.1"/>
    <property type="molecule type" value="Genomic_DNA"/>
</dbReference>
<keyword evidence="2" id="KW-1185">Reference proteome</keyword>
<proteinExistence type="predicted"/>
<evidence type="ECO:0000313" key="1">
    <source>
        <dbReference type="EMBL" id="GKX65086.1"/>
    </source>
</evidence>